<feature type="chain" id="PRO_5036766895" evidence="1">
    <location>
        <begin position="27"/>
        <end position="285"/>
    </location>
</feature>
<sequence length="285" mass="29899">MTNHSGRNLAAAAALIAIGATSGAAAQDTGLRPGWSFEIAPYVWLPSVSANLRYNLPNNAGGTADVKANADDYFANLNAALALAGTVRYDRFSLITDIMYVSASAGSSRVQSVNLLDVGRDPISSTVDASGNSTLKTTLWTLAGGYTVASGTWGNVDVLAGFRYLGIDSTTDYNVAVTLVGPRGNAGPTFGGAGRLSGTDNIWNGIVGVRGRINIAESGFFVPYYLDIGTGDSNFTWQTFAGIGYQSGWAGVQLGWRYMSYNQGSNSLVQDLTMSGAYLALNFSF</sequence>
<proteinExistence type="predicted"/>
<keyword evidence="1" id="KW-0732">Signal</keyword>
<dbReference type="AlphaFoldDB" id="A0A917K759"/>
<name>A0A917K759_9PROT</name>
<dbReference type="EMBL" id="BMKW01000001">
    <property type="protein sequence ID" value="GGJ02464.1"/>
    <property type="molecule type" value="Genomic_DNA"/>
</dbReference>
<evidence type="ECO:0000313" key="2">
    <source>
        <dbReference type="EMBL" id="GGJ02464.1"/>
    </source>
</evidence>
<reference evidence="2" key="2">
    <citation type="submission" date="2020-09" db="EMBL/GenBank/DDBJ databases">
        <authorList>
            <person name="Sun Q."/>
            <person name="Zhou Y."/>
        </authorList>
    </citation>
    <scope>NUCLEOTIDE SEQUENCE</scope>
    <source>
        <strain evidence="2">CGMCC 1.3617</strain>
    </source>
</reference>
<dbReference type="Proteomes" id="UP000661507">
    <property type="component" value="Unassembled WGS sequence"/>
</dbReference>
<keyword evidence="3" id="KW-1185">Reference proteome</keyword>
<evidence type="ECO:0000256" key="1">
    <source>
        <dbReference type="SAM" id="SignalP"/>
    </source>
</evidence>
<evidence type="ECO:0000313" key="3">
    <source>
        <dbReference type="Proteomes" id="UP000661507"/>
    </source>
</evidence>
<comment type="caution">
    <text evidence="2">The sequence shown here is derived from an EMBL/GenBank/DDBJ whole genome shotgun (WGS) entry which is preliminary data.</text>
</comment>
<accession>A0A917K759</accession>
<gene>
    <name evidence="2" type="ORF">GCM10011320_06630</name>
</gene>
<feature type="signal peptide" evidence="1">
    <location>
        <begin position="1"/>
        <end position="26"/>
    </location>
</feature>
<dbReference type="RefSeq" id="WP_188965464.1">
    <property type="nucleotide sequence ID" value="NZ_BMKW01000001.1"/>
</dbReference>
<protein>
    <submittedName>
        <fullName evidence="2">Uncharacterized protein</fullName>
    </submittedName>
</protein>
<organism evidence="2 3">
    <name type="scientific">Neoroseomonas lacus</name>
    <dbReference type="NCBI Taxonomy" id="287609"/>
    <lineage>
        <taxon>Bacteria</taxon>
        <taxon>Pseudomonadati</taxon>
        <taxon>Pseudomonadota</taxon>
        <taxon>Alphaproteobacteria</taxon>
        <taxon>Acetobacterales</taxon>
        <taxon>Acetobacteraceae</taxon>
        <taxon>Neoroseomonas</taxon>
    </lineage>
</organism>
<reference evidence="2" key="1">
    <citation type="journal article" date="2014" name="Int. J. Syst. Evol. Microbiol.">
        <title>Complete genome sequence of Corynebacterium casei LMG S-19264T (=DSM 44701T), isolated from a smear-ripened cheese.</title>
        <authorList>
            <consortium name="US DOE Joint Genome Institute (JGI-PGF)"/>
            <person name="Walter F."/>
            <person name="Albersmeier A."/>
            <person name="Kalinowski J."/>
            <person name="Ruckert C."/>
        </authorList>
    </citation>
    <scope>NUCLEOTIDE SEQUENCE</scope>
    <source>
        <strain evidence="2">CGMCC 1.3617</strain>
    </source>
</reference>